<keyword evidence="2" id="KW-1185">Reference proteome</keyword>
<accession>A0A444IRS1</accession>
<evidence type="ECO:0000313" key="2">
    <source>
        <dbReference type="Proteomes" id="UP000287853"/>
    </source>
</evidence>
<name>A0A444IRS1_9BACT</name>
<dbReference type="EMBL" id="MTKO01000116">
    <property type="protein sequence ID" value="RWX43588.1"/>
    <property type="molecule type" value="Genomic_DNA"/>
</dbReference>
<gene>
    <name evidence="1" type="ORF">H206_03204</name>
</gene>
<sequence>MYVQEHAGAAFLIITLGELKDECFLRLAVLRDMLEVKRGILALCCLDEKFFFGENQDEDRLDNRGIKLGGVLEVGAVFFPEFKTVVLSARGRFAVFFKGFGWIVGCVGGDAGKGDEEAGAYCEDSFL</sequence>
<evidence type="ECO:0000313" key="1">
    <source>
        <dbReference type="EMBL" id="RWX43588.1"/>
    </source>
</evidence>
<organism evidence="1 2">
    <name type="scientific">Candidatus Electrothrix aarhusensis</name>
    <dbReference type="NCBI Taxonomy" id="1859131"/>
    <lineage>
        <taxon>Bacteria</taxon>
        <taxon>Pseudomonadati</taxon>
        <taxon>Thermodesulfobacteriota</taxon>
        <taxon>Desulfobulbia</taxon>
        <taxon>Desulfobulbales</taxon>
        <taxon>Desulfobulbaceae</taxon>
        <taxon>Candidatus Electrothrix</taxon>
    </lineage>
</organism>
<comment type="caution">
    <text evidence="1">The sequence shown here is derived from an EMBL/GenBank/DDBJ whole genome shotgun (WGS) entry which is preliminary data.</text>
</comment>
<protein>
    <submittedName>
        <fullName evidence="1">Uncharacterized protein</fullName>
    </submittedName>
</protein>
<proteinExistence type="predicted"/>
<dbReference type="Proteomes" id="UP000287853">
    <property type="component" value="Unassembled WGS sequence"/>
</dbReference>
<dbReference type="AlphaFoldDB" id="A0A444IRS1"/>
<reference evidence="1 2" key="1">
    <citation type="submission" date="2017-01" db="EMBL/GenBank/DDBJ databases">
        <title>The cable genome- insights into the physiology and evolution of filamentous bacteria capable of sulfide oxidation via long distance electron transfer.</title>
        <authorList>
            <person name="Schreiber L."/>
            <person name="Bjerg J.T."/>
            <person name="Boggild A."/>
            <person name="Van De Vossenberg J."/>
            <person name="Meysman F."/>
            <person name="Nielsen L.P."/>
            <person name="Schramm A."/>
            <person name="Kjeldsen K.U."/>
        </authorList>
    </citation>
    <scope>NUCLEOTIDE SEQUENCE [LARGE SCALE GENOMIC DNA]</scope>
    <source>
        <strain evidence="1">MCF</strain>
    </source>
</reference>